<protein>
    <submittedName>
        <fullName evidence="12">ABC transporter transmembrane domain-containing protein</fullName>
    </submittedName>
</protein>
<evidence type="ECO:0000256" key="8">
    <source>
        <dbReference type="ARBA" id="ARBA00023136"/>
    </source>
</evidence>
<feature type="transmembrane region" description="Helical" evidence="9">
    <location>
        <begin position="29"/>
        <end position="50"/>
    </location>
</feature>
<sequence length="590" mass="65269">MKKISFINKAQLKQLAGIYHFILPYKWQFVVGMLGLIFSSLTLLSFPLISGELLDVASGNESWLSDNINLIALSLLGIFLIQSIFSFIRVYFFAQVNEKASADIRRALYQKLITLPIAFYDQHRTGELISRITSDISLLQSTFSVTLAEFLRQIATLLIGTLVIVTMAPKLTGFMFATFPILIISAMVFGKYIRRLTKQTQDQLAASSIIVDETLQSIRAVKAFTSELFETNRYRASINKVVVTALKAARFRALFVSFIVFVLFGGIVGVLWYGASLVQQGAITIGNLISFILYTTLIGGSIAGLGDLYGQIQRAIGASERVLDILSEESELTPESPEPILLKPIKGDITIKNVDFAYPTRTDITVLKNMSLEIHSGEKIALVGHSGAGKSTLAQLLLQYYPIQQGEILIDGQLIQHYDLTELRTQIGLVPQEVILFGGTIAENIGYGKANSSLPEIKKAAEQANALAFIEQFPESFNTLVGERGVQLSGGQRQRIAIARAILKDPSILILDEATSSLDAESEFLVQQALERLMQNRTTIIIAHRLATIRKADRIYVLKNGQIIESGSHGQLYEEGQSYRSMVDLQMLSR</sequence>
<dbReference type="SMART" id="SM00382">
    <property type="entry name" value="AAA"/>
    <property type="match status" value="1"/>
</dbReference>
<dbReference type="GO" id="GO:0015421">
    <property type="term" value="F:ABC-type oligopeptide transporter activity"/>
    <property type="evidence" value="ECO:0007669"/>
    <property type="project" value="TreeGrafter"/>
</dbReference>
<dbReference type="Gene3D" id="1.20.1560.10">
    <property type="entry name" value="ABC transporter type 1, transmembrane domain"/>
    <property type="match status" value="1"/>
</dbReference>
<dbReference type="Pfam" id="PF00005">
    <property type="entry name" value="ABC_tran"/>
    <property type="match status" value="1"/>
</dbReference>
<dbReference type="InterPro" id="IPR027417">
    <property type="entry name" value="P-loop_NTPase"/>
</dbReference>
<keyword evidence="4 9" id="KW-0812">Transmembrane</keyword>
<evidence type="ECO:0000259" key="10">
    <source>
        <dbReference type="PROSITE" id="PS50893"/>
    </source>
</evidence>
<feature type="transmembrane region" description="Helical" evidence="9">
    <location>
        <begin position="253"/>
        <end position="275"/>
    </location>
</feature>
<dbReference type="InterPro" id="IPR039421">
    <property type="entry name" value="Type_1_exporter"/>
</dbReference>
<dbReference type="PROSITE" id="PS50929">
    <property type="entry name" value="ABC_TM1F"/>
    <property type="match status" value="1"/>
</dbReference>
<feature type="transmembrane region" description="Helical" evidence="9">
    <location>
        <begin position="281"/>
        <end position="305"/>
    </location>
</feature>
<evidence type="ECO:0000256" key="5">
    <source>
        <dbReference type="ARBA" id="ARBA00022741"/>
    </source>
</evidence>
<dbReference type="InterPro" id="IPR036640">
    <property type="entry name" value="ABC1_TM_sf"/>
</dbReference>
<evidence type="ECO:0000256" key="6">
    <source>
        <dbReference type="ARBA" id="ARBA00022840"/>
    </source>
</evidence>
<dbReference type="InterPro" id="IPR011527">
    <property type="entry name" value="ABC1_TM_dom"/>
</dbReference>
<dbReference type="FunFam" id="1.20.1560.10:FF:000058">
    <property type="entry name" value="ABC transporter B family member 25"/>
    <property type="match status" value="1"/>
</dbReference>
<dbReference type="InterPro" id="IPR003439">
    <property type="entry name" value="ABC_transporter-like_ATP-bd"/>
</dbReference>
<dbReference type="PANTHER" id="PTHR43394">
    <property type="entry name" value="ATP-DEPENDENT PERMEASE MDL1, MITOCHONDRIAL"/>
    <property type="match status" value="1"/>
</dbReference>
<dbReference type="AlphaFoldDB" id="A0AA49JH45"/>
<name>A0AA49JH45_9BACT</name>
<dbReference type="PROSITE" id="PS50893">
    <property type="entry name" value="ABC_TRANSPORTER_2"/>
    <property type="match status" value="1"/>
</dbReference>
<dbReference type="GO" id="GO:0005886">
    <property type="term" value="C:plasma membrane"/>
    <property type="evidence" value="ECO:0007669"/>
    <property type="project" value="UniProtKB-SubCell"/>
</dbReference>
<feature type="transmembrane region" description="Helical" evidence="9">
    <location>
        <begin position="70"/>
        <end position="92"/>
    </location>
</feature>
<accession>A0AA49JH45</accession>
<dbReference type="SUPFAM" id="SSF52540">
    <property type="entry name" value="P-loop containing nucleoside triphosphate hydrolases"/>
    <property type="match status" value="1"/>
</dbReference>
<dbReference type="FunFam" id="3.40.50.300:FF:000251">
    <property type="entry name" value="ABC transporter B family member 19"/>
    <property type="match status" value="1"/>
</dbReference>
<evidence type="ECO:0000256" key="1">
    <source>
        <dbReference type="ARBA" id="ARBA00004651"/>
    </source>
</evidence>
<proteinExistence type="inferred from homology"/>
<evidence type="ECO:0000256" key="4">
    <source>
        <dbReference type="ARBA" id="ARBA00022692"/>
    </source>
</evidence>
<dbReference type="InterPro" id="IPR017871">
    <property type="entry name" value="ABC_transporter-like_CS"/>
</dbReference>
<dbReference type="GO" id="GO:0090374">
    <property type="term" value="P:oligopeptide export from mitochondrion"/>
    <property type="evidence" value="ECO:0007669"/>
    <property type="project" value="TreeGrafter"/>
</dbReference>
<feature type="transmembrane region" description="Helical" evidence="9">
    <location>
        <begin position="174"/>
        <end position="193"/>
    </location>
</feature>
<comment type="similarity">
    <text evidence="2">Belongs to the ABC transporter superfamily. ABCB family. Multidrug resistance exporter (TC 3.A.1.201) subfamily.</text>
</comment>
<dbReference type="Gene3D" id="3.40.50.300">
    <property type="entry name" value="P-loop containing nucleotide triphosphate hydrolases"/>
    <property type="match status" value="1"/>
</dbReference>
<gene>
    <name evidence="12" type="ORF">K4G66_02750</name>
</gene>
<dbReference type="PANTHER" id="PTHR43394:SF1">
    <property type="entry name" value="ATP-BINDING CASSETTE SUB-FAMILY B MEMBER 10, MITOCHONDRIAL"/>
    <property type="match status" value="1"/>
</dbReference>
<dbReference type="EMBL" id="CP120682">
    <property type="protein sequence ID" value="WKN37630.1"/>
    <property type="molecule type" value="Genomic_DNA"/>
</dbReference>
<reference evidence="12" key="2">
    <citation type="journal article" date="2024" name="Antonie Van Leeuwenhoek">
        <title>Roseihalotalea indica gen. nov., sp. nov., a halophilic Bacteroidetes from mesopelagic Southwest Indian Ocean with higher carbohydrate metabolic potential.</title>
        <authorList>
            <person name="Chen B."/>
            <person name="Zhang M."/>
            <person name="Lin D."/>
            <person name="Ye J."/>
            <person name="Tang K."/>
        </authorList>
    </citation>
    <scope>NUCLEOTIDE SEQUENCE</scope>
    <source>
        <strain evidence="12">TK19036</strain>
    </source>
</reference>
<feature type="domain" description="ABC transmembrane type-1" evidence="11">
    <location>
        <begin position="30"/>
        <end position="314"/>
    </location>
</feature>
<evidence type="ECO:0000256" key="2">
    <source>
        <dbReference type="ARBA" id="ARBA00007577"/>
    </source>
</evidence>
<keyword evidence="6" id="KW-0067">ATP-binding</keyword>
<feature type="domain" description="ABC transporter" evidence="10">
    <location>
        <begin position="349"/>
        <end position="585"/>
    </location>
</feature>
<keyword evidence="7 9" id="KW-1133">Transmembrane helix</keyword>
<dbReference type="Pfam" id="PF00664">
    <property type="entry name" value="ABC_membrane"/>
    <property type="match status" value="1"/>
</dbReference>
<dbReference type="PROSITE" id="PS00211">
    <property type="entry name" value="ABC_TRANSPORTER_1"/>
    <property type="match status" value="1"/>
</dbReference>
<comment type="subcellular location">
    <subcellularLocation>
        <location evidence="1">Cell membrane</location>
        <topology evidence="1">Multi-pass membrane protein</topology>
    </subcellularLocation>
</comment>
<reference evidence="12" key="1">
    <citation type="journal article" date="2023" name="Comput. Struct. Biotechnol. J.">
        <title>Discovery of a novel marine Bacteroidetes with a rich repertoire of carbohydrate-active enzymes.</title>
        <authorList>
            <person name="Chen B."/>
            <person name="Liu G."/>
            <person name="Chen Q."/>
            <person name="Wang H."/>
            <person name="Liu L."/>
            <person name="Tang K."/>
        </authorList>
    </citation>
    <scope>NUCLEOTIDE SEQUENCE</scope>
    <source>
        <strain evidence="12">TK19036</strain>
    </source>
</reference>
<dbReference type="GO" id="GO:0005524">
    <property type="term" value="F:ATP binding"/>
    <property type="evidence" value="ECO:0007669"/>
    <property type="project" value="UniProtKB-KW"/>
</dbReference>
<evidence type="ECO:0000256" key="3">
    <source>
        <dbReference type="ARBA" id="ARBA00022448"/>
    </source>
</evidence>
<keyword evidence="8 9" id="KW-0472">Membrane</keyword>
<dbReference type="InterPro" id="IPR003593">
    <property type="entry name" value="AAA+_ATPase"/>
</dbReference>
<evidence type="ECO:0000256" key="7">
    <source>
        <dbReference type="ARBA" id="ARBA00022989"/>
    </source>
</evidence>
<evidence type="ECO:0000313" key="12">
    <source>
        <dbReference type="EMBL" id="WKN37630.1"/>
    </source>
</evidence>
<dbReference type="CDD" id="cd18576">
    <property type="entry name" value="ABC_6TM_bac_exporter_ABCB8_10_like"/>
    <property type="match status" value="1"/>
</dbReference>
<dbReference type="SUPFAM" id="SSF90123">
    <property type="entry name" value="ABC transporter transmembrane region"/>
    <property type="match status" value="1"/>
</dbReference>
<keyword evidence="5" id="KW-0547">Nucleotide-binding</keyword>
<organism evidence="12">
    <name type="scientific">Roseihalotalea indica</name>
    <dbReference type="NCBI Taxonomy" id="2867963"/>
    <lineage>
        <taxon>Bacteria</taxon>
        <taxon>Pseudomonadati</taxon>
        <taxon>Bacteroidota</taxon>
        <taxon>Cytophagia</taxon>
        <taxon>Cytophagales</taxon>
        <taxon>Catalimonadaceae</taxon>
        <taxon>Roseihalotalea</taxon>
    </lineage>
</organism>
<evidence type="ECO:0000256" key="9">
    <source>
        <dbReference type="SAM" id="Phobius"/>
    </source>
</evidence>
<evidence type="ECO:0000259" key="11">
    <source>
        <dbReference type="PROSITE" id="PS50929"/>
    </source>
</evidence>
<dbReference type="GO" id="GO:0016887">
    <property type="term" value="F:ATP hydrolysis activity"/>
    <property type="evidence" value="ECO:0007669"/>
    <property type="project" value="InterPro"/>
</dbReference>
<feature type="transmembrane region" description="Helical" evidence="9">
    <location>
        <begin position="150"/>
        <end position="168"/>
    </location>
</feature>
<keyword evidence="3" id="KW-0813">Transport</keyword>